<dbReference type="AlphaFoldDB" id="A0A7N2R7U3"/>
<dbReference type="InParanoid" id="A0A7N2R7U3"/>
<evidence type="ECO:0000313" key="3">
    <source>
        <dbReference type="Proteomes" id="UP000594261"/>
    </source>
</evidence>
<dbReference type="OMA" id="ETTAECA"/>
<dbReference type="PANTHER" id="PTHR33264:SF8">
    <property type="entry name" value="EXPRESSED PROTEIN"/>
    <property type="match status" value="1"/>
</dbReference>
<reference evidence="2 3" key="1">
    <citation type="journal article" date="2016" name="G3 (Bethesda)">
        <title>First Draft Assembly and Annotation of the Genome of a California Endemic Oak Quercus lobata Nee (Fagaceae).</title>
        <authorList>
            <person name="Sork V.L."/>
            <person name="Fitz-Gibbon S.T."/>
            <person name="Puiu D."/>
            <person name="Crepeau M."/>
            <person name="Gugger P.F."/>
            <person name="Sherman R."/>
            <person name="Stevens K."/>
            <person name="Langley C.H."/>
            <person name="Pellegrini M."/>
            <person name="Salzberg S.L."/>
        </authorList>
    </citation>
    <scope>NUCLEOTIDE SEQUENCE [LARGE SCALE GENOMIC DNA]</scope>
    <source>
        <strain evidence="2 3">cv. SW786</strain>
    </source>
</reference>
<feature type="compositionally biased region" description="Polar residues" evidence="1">
    <location>
        <begin position="1"/>
        <end position="21"/>
    </location>
</feature>
<dbReference type="EMBL" id="LRBV02000007">
    <property type="status" value="NOT_ANNOTATED_CDS"/>
    <property type="molecule type" value="Genomic_DNA"/>
</dbReference>
<proteinExistence type="predicted"/>
<protein>
    <submittedName>
        <fullName evidence="2">Uncharacterized protein</fullName>
    </submittedName>
</protein>
<organism evidence="2 3">
    <name type="scientific">Quercus lobata</name>
    <name type="common">Valley oak</name>
    <dbReference type="NCBI Taxonomy" id="97700"/>
    <lineage>
        <taxon>Eukaryota</taxon>
        <taxon>Viridiplantae</taxon>
        <taxon>Streptophyta</taxon>
        <taxon>Embryophyta</taxon>
        <taxon>Tracheophyta</taxon>
        <taxon>Spermatophyta</taxon>
        <taxon>Magnoliopsida</taxon>
        <taxon>eudicotyledons</taxon>
        <taxon>Gunneridae</taxon>
        <taxon>Pentapetalae</taxon>
        <taxon>rosids</taxon>
        <taxon>fabids</taxon>
        <taxon>Fagales</taxon>
        <taxon>Fagaceae</taxon>
        <taxon>Quercus</taxon>
    </lineage>
</organism>
<evidence type="ECO:0000313" key="2">
    <source>
        <dbReference type="EnsemblPlants" id="QL07p026590:mrna:CDS:1"/>
    </source>
</evidence>
<name>A0A7N2R7U3_QUELO</name>
<dbReference type="Proteomes" id="UP000594261">
    <property type="component" value="Chromosome 7"/>
</dbReference>
<accession>A0A7N2R7U3</accession>
<sequence length="173" mass="19396">MASSQINSRNHRQQVLLTPQPSTSSISSSSTSTSTSSSSSRSSRLAEVVGSTAAECTAICCCCPCSVVNLVYMAVYKVPSGLCRRVMRKKKRQQLIKKGLLPPQRRQCTCGCDETEIQIHPAAMNGLNYMDKKEEEEEDESKSEVMKLEKEMWERFCSTGFWRSPSHMESIQR</sequence>
<evidence type="ECO:0000256" key="1">
    <source>
        <dbReference type="SAM" id="MobiDB-lite"/>
    </source>
</evidence>
<dbReference type="FunCoup" id="A0A7N2R7U3">
    <property type="interactions" value="253"/>
</dbReference>
<feature type="compositionally biased region" description="Low complexity" evidence="1">
    <location>
        <begin position="22"/>
        <end position="43"/>
    </location>
</feature>
<dbReference type="Gramene" id="QL07p026590:mrna">
    <property type="protein sequence ID" value="QL07p026590:mrna:CDS:1"/>
    <property type="gene ID" value="QL07p026590"/>
</dbReference>
<reference evidence="2" key="2">
    <citation type="submission" date="2021-01" db="UniProtKB">
        <authorList>
            <consortium name="EnsemblPlants"/>
        </authorList>
    </citation>
    <scope>IDENTIFICATION</scope>
</reference>
<keyword evidence="3" id="KW-1185">Reference proteome</keyword>
<dbReference type="EnsemblPlants" id="QL07p026590:mrna">
    <property type="protein sequence ID" value="QL07p026590:mrna:CDS:1"/>
    <property type="gene ID" value="QL07p026590"/>
</dbReference>
<dbReference type="PANTHER" id="PTHR33264">
    <property type="entry name" value="EXPRESSED PROTEIN"/>
    <property type="match status" value="1"/>
</dbReference>
<feature type="region of interest" description="Disordered" evidence="1">
    <location>
        <begin position="1"/>
        <end position="43"/>
    </location>
</feature>